<dbReference type="AlphaFoldDB" id="A0AAE3XSJ2"/>
<dbReference type="Proteomes" id="UP001185092">
    <property type="component" value="Unassembled WGS sequence"/>
</dbReference>
<name>A0AAE3XSJ2_9BACT</name>
<evidence type="ECO:0000313" key="1">
    <source>
        <dbReference type="EMBL" id="MDR6241313.1"/>
    </source>
</evidence>
<proteinExistence type="predicted"/>
<protein>
    <submittedName>
        <fullName evidence="1">Uncharacterized protein</fullName>
    </submittedName>
</protein>
<sequence>MNKCLCDLARGELEIYDLVKKVYFISLNFKF</sequence>
<evidence type="ECO:0000313" key="2">
    <source>
        <dbReference type="Proteomes" id="UP001185092"/>
    </source>
</evidence>
<reference evidence="1" key="1">
    <citation type="submission" date="2023-07" db="EMBL/GenBank/DDBJ databases">
        <title>Genomic Encyclopedia of Type Strains, Phase IV (KMG-IV): sequencing the most valuable type-strain genomes for metagenomic binning, comparative biology and taxonomic classification.</title>
        <authorList>
            <person name="Goeker M."/>
        </authorList>
    </citation>
    <scope>NUCLEOTIDE SEQUENCE</scope>
    <source>
        <strain evidence="1">DSM 26174</strain>
    </source>
</reference>
<keyword evidence="2" id="KW-1185">Reference proteome</keyword>
<comment type="caution">
    <text evidence="1">The sequence shown here is derived from an EMBL/GenBank/DDBJ whole genome shotgun (WGS) entry which is preliminary data.</text>
</comment>
<dbReference type="EMBL" id="JAVDQD010000007">
    <property type="protein sequence ID" value="MDR6241313.1"/>
    <property type="molecule type" value="Genomic_DNA"/>
</dbReference>
<accession>A0AAE3XSJ2</accession>
<gene>
    <name evidence="1" type="ORF">HNQ88_004391</name>
</gene>
<organism evidence="1 2">
    <name type="scientific">Aureibacter tunicatorum</name>
    <dbReference type="NCBI Taxonomy" id="866807"/>
    <lineage>
        <taxon>Bacteria</taxon>
        <taxon>Pseudomonadati</taxon>
        <taxon>Bacteroidota</taxon>
        <taxon>Cytophagia</taxon>
        <taxon>Cytophagales</taxon>
        <taxon>Persicobacteraceae</taxon>
        <taxon>Aureibacter</taxon>
    </lineage>
</organism>